<keyword evidence="2" id="KW-0808">Transferase</keyword>
<dbReference type="OrthoDB" id="1201990at2"/>
<dbReference type="SUPFAM" id="SSF52540">
    <property type="entry name" value="P-loop containing nucleoside triphosphate hydrolases"/>
    <property type="match status" value="1"/>
</dbReference>
<organism evidence="2 3">
    <name type="scientific">Phormidium tenue NIES-30</name>
    <dbReference type="NCBI Taxonomy" id="549789"/>
    <lineage>
        <taxon>Bacteria</taxon>
        <taxon>Bacillati</taxon>
        <taxon>Cyanobacteriota</taxon>
        <taxon>Cyanophyceae</taxon>
        <taxon>Oscillatoriophycideae</taxon>
        <taxon>Oscillatoriales</taxon>
        <taxon>Oscillatoriaceae</taxon>
        <taxon>Phormidium</taxon>
    </lineage>
</organism>
<protein>
    <submittedName>
        <fullName evidence="2">Adenylate kinase</fullName>
    </submittedName>
</protein>
<dbReference type="GO" id="GO:0016301">
    <property type="term" value="F:kinase activity"/>
    <property type="evidence" value="ECO:0007669"/>
    <property type="project" value="UniProtKB-KW"/>
</dbReference>
<dbReference type="InterPro" id="IPR052922">
    <property type="entry name" value="Cytidylate_Kinase-2"/>
</dbReference>
<dbReference type="InterPro" id="IPR027417">
    <property type="entry name" value="P-loop_NTPase"/>
</dbReference>
<feature type="domain" description="ATPase AAA-type core" evidence="1">
    <location>
        <begin position="6"/>
        <end position="49"/>
    </location>
</feature>
<dbReference type="Pfam" id="PF00004">
    <property type="entry name" value="AAA"/>
    <property type="match status" value="1"/>
</dbReference>
<evidence type="ECO:0000313" key="3">
    <source>
        <dbReference type="Proteomes" id="UP000185557"/>
    </source>
</evidence>
<name>A0A1U7IYV9_9CYAN</name>
<sequence>MARISIVGTTGSGKTTLARQVAQRCLIPHVELDALQWEPNWTPAEPQVFYDRVTAALSGDRWVVDGNYSAVRDLVWARADTIVFLDYPFGLVLGRLLKRTLRRSLYQEELWNGNRETFRQSFFSRDSILIWLLRTYWKKRQQYPALFQQPEYAHLSTVHLRSPKATEEWLLSYDQHSV</sequence>
<keyword evidence="3" id="KW-1185">Reference proteome</keyword>
<evidence type="ECO:0000259" key="1">
    <source>
        <dbReference type="Pfam" id="PF00004"/>
    </source>
</evidence>
<dbReference type="Gene3D" id="3.40.50.300">
    <property type="entry name" value="P-loop containing nucleotide triphosphate hydrolases"/>
    <property type="match status" value="1"/>
</dbReference>
<dbReference type="STRING" id="549789.NIES30_23340"/>
<proteinExistence type="predicted"/>
<dbReference type="Proteomes" id="UP000185557">
    <property type="component" value="Unassembled WGS sequence"/>
</dbReference>
<dbReference type="PANTHER" id="PTHR37816:SF1">
    <property type="entry name" value="TOXIN"/>
    <property type="match status" value="1"/>
</dbReference>
<reference evidence="2 3" key="1">
    <citation type="submission" date="2016-11" db="EMBL/GenBank/DDBJ databases">
        <title>Draft Genome Sequences of Nine Cyanobacterial Strains from Diverse Habitats.</title>
        <authorList>
            <person name="Zhu T."/>
            <person name="Hou S."/>
            <person name="Lu X."/>
            <person name="Hess W.R."/>
        </authorList>
    </citation>
    <scope>NUCLEOTIDE SEQUENCE [LARGE SCALE GENOMIC DNA]</scope>
    <source>
        <strain evidence="2 3">NIES-30</strain>
    </source>
</reference>
<dbReference type="GO" id="GO:0016887">
    <property type="term" value="F:ATP hydrolysis activity"/>
    <property type="evidence" value="ECO:0007669"/>
    <property type="project" value="InterPro"/>
</dbReference>
<accession>A0A1U7IYV9</accession>
<evidence type="ECO:0000313" key="2">
    <source>
        <dbReference type="EMBL" id="OKH44069.1"/>
    </source>
</evidence>
<dbReference type="InterPro" id="IPR003959">
    <property type="entry name" value="ATPase_AAA_core"/>
</dbReference>
<gene>
    <name evidence="2" type="ORF">NIES30_23340</name>
</gene>
<comment type="caution">
    <text evidence="2">The sequence shown here is derived from an EMBL/GenBank/DDBJ whole genome shotgun (WGS) entry which is preliminary data.</text>
</comment>
<keyword evidence="2" id="KW-0418">Kinase</keyword>
<dbReference type="EMBL" id="MRCG01000026">
    <property type="protein sequence ID" value="OKH44069.1"/>
    <property type="molecule type" value="Genomic_DNA"/>
</dbReference>
<dbReference type="GO" id="GO:0005524">
    <property type="term" value="F:ATP binding"/>
    <property type="evidence" value="ECO:0007669"/>
    <property type="project" value="InterPro"/>
</dbReference>
<dbReference type="PANTHER" id="PTHR37816">
    <property type="entry name" value="YALI0E33011P"/>
    <property type="match status" value="1"/>
</dbReference>
<dbReference type="RefSeq" id="WP_073610855.1">
    <property type="nucleotide sequence ID" value="NZ_MRCG01000026.1"/>
</dbReference>
<dbReference type="AlphaFoldDB" id="A0A1U7IYV9"/>